<reference evidence="3" key="2">
    <citation type="journal article" date="2008" name="Nucleic Acids Res.">
        <title>The rice annotation project database (RAP-DB): 2008 update.</title>
        <authorList>
            <consortium name="The rice annotation project (RAP)"/>
        </authorList>
    </citation>
    <scope>GENOME REANNOTATION</scope>
    <source>
        <strain evidence="3">cv. Nipponbare</strain>
    </source>
</reference>
<reference evidence="3" key="1">
    <citation type="journal article" date="2005" name="Nature">
        <title>The map-based sequence of the rice genome.</title>
        <authorList>
            <consortium name="International rice genome sequencing project (IRGSP)"/>
            <person name="Matsumoto T."/>
            <person name="Wu J."/>
            <person name="Kanamori H."/>
            <person name="Katayose Y."/>
            <person name="Fujisawa M."/>
            <person name="Namiki N."/>
            <person name="Mizuno H."/>
            <person name="Yamamoto K."/>
            <person name="Antonio B.A."/>
            <person name="Baba T."/>
            <person name="Sakata K."/>
            <person name="Nagamura Y."/>
            <person name="Aoki H."/>
            <person name="Arikawa K."/>
            <person name="Arita K."/>
            <person name="Bito T."/>
            <person name="Chiden Y."/>
            <person name="Fujitsuka N."/>
            <person name="Fukunaka R."/>
            <person name="Hamada M."/>
            <person name="Harada C."/>
            <person name="Hayashi A."/>
            <person name="Hijishita S."/>
            <person name="Honda M."/>
            <person name="Hosokawa S."/>
            <person name="Ichikawa Y."/>
            <person name="Idonuma A."/>
            <person name="Iijima M."/>
            <person name="Ikeda M."/>
            <person name="Ikeno M."/>
            <person name="Ito K."/>
            <person name="Ito S."/>
            <person name="Ito T."/>
            <person name="Ito Y."/>
            <person name="Ito Y."/>
            <person name="Iwabuchi A."/>
            <person name="Kamiya K."/>
            <person name="Karasawa W."/>
            <person name="Kurita K."/>
            <person name="Katagiri S."/>
            <person name="Kikuta A."/>
            <person name="Kobayashi H."/>
            <person name="Kobayashi N."/>
            <person name="Machita K."/>
            <person name="Maehara T."/>
            <person name="Masukawa M."/>
            <person name="Mizubayashi T."/>
            <person name="Mukai Y."/>
            <person name="Nagasaki H."/>
            <person name="Nagata Y."/>
            <person name="Naito S."/>
            <person name="Nakashima M."/>
            <person name="Nakama Y."/>
            <person name="Nakamichi Y."/>
            <person name="Nakamura M."/>
            <person name="Meguro A."/>
            <person name="Negishi M."/>
            <person name="Ohta I."/>
            <person name="Ohta T."/>
            <person name="Okamoto M."/>
            <person name="Ono N."/>
            <person name="Saji S."/>
            <person name="Sakaguchi M."/>
            <person name="Sakai K."/>
            <person name="Shibata M."/>
            <person name="Shimokawa T."/>
            <person name="Song J."/>
            <person name="Takazaki Y."/>
            <person name="Terasawa K."/>
            <person name="Tsugane M."/>
            <person name="Tsuji K."/>
            <person name="Ueda S."/>
            <person name="Waki K."/>
            <person name="Yamagata H."/>
            <person name="Yamamoto M."/>
            <person name="Yamamoto S."/>
            <person name="Yamane H."/>
            <person name="Yoshiki S."/>
            <person name="Yoshihara R."/>
            <person name="Yukawa K."/>
            <person name="Zhong H."/>
            <person name="Yano M."/>
            <person name="Yuan Q."/>
            <person name="Ouyang S."/>
            <person name="Liu J."/>
            <person name="Jones K.M."/>
            <person name="Gansberger K."/>
            <person name="Moffat K."/>
            <person name="Hill J."/>
            <person name="Bera J."/>
            <person name="Fadrosh D."/>
            <person name="Jin S."/>
            <person name="Johri S."/>
            <person name="Kim M."/>
            <person name="Overton L."/>
            <person name="Reardon M."/>
            <person name="Tsitrin T."/>
            <person name="Vuong H."/>
            <person name="Weaver B."/>
            <person name="Ciecko A."/>
            <person name="Tallon L."/>
            <person name="Jackson J."/>
            <person name="Pai G."/>
            <person name="Aken S.V."/>
            <person name="Utterback T."/>
            <person name="Reidmuller S."/>
            <person name="Feldblyum T."/>
            <person name="Hsiao J."/>
            <person name="Zismann V."/>
            <person name="Iobst S."/>
            <person name="de Vazeille A.R."/>
            <person name="Buell C.R."/>
            <person name="Ying K."/>
            <person name="Li Y."/>
            <person name="Lu T."/>
            <person name="Huang Y."/>
            <person name="Zhao Q."/>
            <person name="Feng Q."/>
            <person name="Zhang L."/>
            <person name="Zhu J."/>
            <person name="Weng Q."/>
            <person name="Mu J."/>
            <person name="Lu Y."/>
            <person name="Fan D."/>
            <person name="Liu Y."/>
            <person name="Guan J."/>
            <person name="Zhang Y."/>
            <person name="Yu S."/>
            <person name="Liu X."/>
            <person name="Zhang Y."/>
            <person name="Hong G."/>
            <person name="Han B."/>
            <person name="Choisne N."/>
            <person name="Demange N."/>
            <person name="Orjeda G."/>
            <person name="Samain S."/>
            <person name="Cattolico L."/>
            <person name="Pelletier E."/>
            <person name="Couloux A."/>
            <person name="Segurens B."/>
            <person name="Wincker P."/>
            <person name="D'Hont A."/>
            <person name="Scarpelli C."/>
            <person name="Weissenbach J."/>
            <person name="Salanoubat M."/>
            <person name="Quetier F."/>
            <person name="Yu Y."/>
            <person name="Kim H.R."/>
            <person name="Rambo T."/>
            <person name="Currie J."/>
            <person name="Collura K."/>
            <person name="Luo M."/>
            <person name="Yang T."/>
            <person name="Ammiraju J.S.S."/>
            <person name="Engler F."/>
            <person name="Soderlund C."/>
            <person name="Wing R.A."/>
            <person name="Palmer L.E."/>
            <person name="de la Bastide M."/>
            <person name="Spiegel L."/>
            <person name="Nascimento L."/>
            <person name="Zutavern T."/>
            <person name="O'Shaughnessy A."/>
            <person name="Dike S."/>
            <person name="Dedhia N."/>
            <person name="Preston R."/>
            <person name="Balija V."/>
            <person name="McCombie W.R."/>
            <person name="Chow T."/>
            <person name="Chen H."/>
            <person name="Chung M."/>
            <person name="Chen C."/>
            <person name="Shaw J."/>
            <person name="Wu H."/>
            <person name="Hsiao K."/>
            <person name="Chao Y."/>
            <person name="Chu M."/>
            <person name="Cheng C."/>
            <person name="Hour A."/>
            <person name="Lee P."/>
            <person name="Lin S."/>
            <person name="Lin Y."/>
            <person name="Liou J."/>
            <person name="Liu S."/>
            <person name="Hsing Y."/>
            <person name="Raghuvanshi S."/>
            <person name="Mohanty A."/>
            <person name="Bharti A.K."/>
            <person name="Gaur A."/>
            <person name="Gupta V."/>
            <person name="Kumar D."/>
            <person name="Ravi V."/>
            <person name="Vij S."/>
            <person name="Kapur A."/>
            <person name="Khurana P."/>
            <person name="Khurana P."/>
            <person name="Khurana J.P."/>
            <person name="Tyagi A.K."/>
            <person name="Gaikwad K."/>
            <person name="Singh A."/>
            <person name="Dalal V."/>
            <person name="Srivastava S."/>
            <person name="Dixit A."/>
            <person name="Pal A.K."/>
            <person name="Ghazi I.A."/>
            <person name="Yadav M."/>
            <person name="Pandit A."/>
            <person name="Bhargava A."/>
            <person name="Sureshbabu K."/>
            <person name="Batra K."/>
            <person name="Sharma T.R."/>
            <person name="Mohapatra T."/>
            <person name="Singh N.K."/>
            <person name="Messing J."/>
            <person name="Nelson A.B."/>
            <person name="Fuks G."/>
            <person name="Kavchok S."/>
            <person name="Keizer G."/>
            <person name="Linton E."/>
            <person name="Llaca V."/>
            <person name="Song R."/>
            <person name="Tanyolac B."/>
            <person name="Young S."/>
            <person name="Ho-Il K."/>
            <person name="Hahn J.H."/>
            <person name="Sangsakoo G."/>
            <person name="Vanavichit A."/>
            <person name="de Mattos Luiz.A.T."/>
            <person name="Zimmer P.D."/>
            <person name="Malone G."/>
            <person name="Dellagostin O."/>
            <person name="de Oliveira A.C."/>
            <person name="Bevan M."/>
            <person name="Bancroft I."/>
            <person name="Minx P."/>
            <person name="Cordum H."/>
            <person name="Wilson R."/>
            <person name="Cheng Z."/>
            <person name="Jin W."/>
            <person name="Jiang J."/>
            <person name="Leong S.A."/>
            <person name="Iwama H."/>
            <person name="Gojobori T."/>
            <person name="Itoh T."/>
            <person name="Niimura Y."/>
            <person name="Fujii Y."/>
            <person name="Habara T."/>
            <person name="Sakai H."/>
            <person name="Sato Y."/>
            <person name="Wilson G."/>
            <person name="Kumar K."/>
            <person name="McCouch S."/>
            <person name="Juretic N."/>
            <person name="Hoen D."/>
            <person name="Wright S."/>
            <person name="Bruskiewich R."/>
            <person name="Bureau T."/>
            <person name="Miyao A."/>
            <person name="Hirochika H."/>
            <person name="Nishikawa T."/>
            <person name="Kadowaki K."/>
            <person name="Sugiura M."/>
            <person name="Burr B."/>
            <person name="Sasaki T."/>
        </authorList>
    </citation>
    <scope>NUCLEOTIDE SEQUENCE [LARGE SCALE GENOMIC DNA]</scope>
    <source>
        <strain evidence="3">cv. Nipponbare</strain>
    </source>
</reference>
<dbReference type="EMBL" id="AP004460">
    <property type="protein sequence ID" value="BAC99510.1"/>
    <property type="molecule type" value="Genomic_DNA"/>
</dbReference>
<organism evidence="2 3">
    <name type="scientific">Oryza sativa subsp. japonica</name>
    <name type="common">Rice</name>
    <dbReference type="NCBI Taxonomy" id="39947"/>
    <lineage>
        <taxon>Eukaryota</taxon>
        <taxon>Viridiplantae</taxon>
        <taxon>Streptophyta</taxon>
        <taxon>Embryophyta</taxon>
        <taxon>Tracheophyta</taxon>
        <taxon>Spermatophyta</taxon>
        <taxon>Magnoliopsida</taxon>
        <taxon>Liliopsida</taxon>
        <taxon>Poales</taxon>
        <taxon>Poaceae</taxon>
        <taxon>BOP clade</taxon>
        <taxon>Oryzoideae</taxon>
        <taxon>Oryzeae</taxon>
        <taxon>Oryzinae</taxon>
        <taxon>Oryza</taxon>
        <taxon>Oryza sativa</taxon>
    </lineage>
</organism>
<evidence type="ECO:0000313" key="2">
    <source>
        <dbReference type="EMBL" id="BAC99510.1"/>
    </source>
</evidence>
<feature type="compositionally biased region" description="Pro residues" evidence="1">
    <location>
        <begin position="96"/>
        <end position="109"/>
    </location>
</feature>
<evidence type="ECO:0000313" key="3">
    <source>
        <dbReference type="Proteomes" id="UP000000763"/>
    </source>
</evidence>
<feature type="region of interest" description="Disordered" evidence="1">
    <location>
        <begin position="1"/>
        <end position="38"/>
    </location>
</feature>
<evidence type="ECO:0000256" key="1">
    <source>
        <dbReference type="SAM" id="MobiDB-lite"/>
    </source>
</evidence>
<name>Q6ZD91_ORYSJ</name>
<feature type="region of interest" description="Disordered" evidence="1">
    <location>
        <begin position="82"/>
        <end position="123"/>
    </location>
</feature>
<dbReference type="Proteomes" id="UP000000763">
    <property type="component" value="Chromosome 8"/>
</dbReference>
<feature type="compositionally biased region" description="Low complexity" evidence="1">
    <location>
        <begin position="10"/>
        <end position="38"/>
    </location>
</feature>
<accession>Q6ZD91</accession>
<protein>
    <submittedName>
        <fullName evidence="2">Uncharacterized protein</fullName>
    </submittedName>
</protein>
<dbReference type="AlphaFoldDB" id="Q6ZD91"/>
<gene>
    <name evidence="2" type="primary">P0438H08.26</name>
</gene>
<sequence>MELPTLSRHATQATARGAGARPIAASLDSGAGDADAPLGRNWRCATAAARLCPPPVRQAGGRPSLPGCLACFLAAGVLPACPAVSSSPQRRRRTPRPPPAPQRTPPPAPQALKAQPAVRLSQN</sequence>
<proteinExistence type="predicted"/>